<evidence type="ECO:0000259" key="1">
    <source>
        <dbReference type="Pfam" id="PF05378"/>
    </source>
</evidence>
<evidence type="ECO:0000313" key="2">
    <source>
        <dbReference type="EMBL" id="POM68224.1"/>
    </source>
</evidence>
<accession>A0A2P4XRP8</accession>
<dbReference type="InterPro" id="IPR045079">
    <property type="entry name" value="Oxoprolinase-like"/>
</dbReference>
<keyword evidence="3" id="KW-1185">Reference proteome</keyword>
<sequence>MRVFRFAIDRGGTFTDVYAEMDVLDTQGNVVDVRPKVIKLLSEDPANYPDAPREGIRRVLEVMTGVPHPRDQPVDTTKIQSIRMGTTVATNALLERNGERTVLVTTKGFHDLLYIGNQSRPKIFDLEIHMPDTLYDSVIEVDERLQLVNNENDRLPTDEKGISGDFIRVIKDLDVEDLTKKLQAARDDGVESVAIVLLHSYTFPRHEEKVRDIAIKLGFTQVSLSSEVMPMVKVVPRGFTTCADAYLTPVIKKYVATNSAQYERNRWFR</sequence>
<protein>
    <submittedName>
        <fullName evidence="2">5-oxoprolinase</fullName>
    </submittedName>
</protein>
<gene>
    <name evidence="2" type="ORF">PHPALM_15641</name>
</gene>
<name>A0A2P4XRP8_9STRA</name>
<dbReference type="PANTHER" id="PTHR11365:SF2">
    <property type="entry name" value="5-OXOPROLINASE"/>
    <property type="match status" value="1"/>
</dbReference>
<dbReference type="PANTHER" id="PTHR11365">
    <property type="entry name" value="5-OXOPROLINASE RELATED"/>
    <property type="match status" value="1"/>
</dbReference>
<reference evidence="2 3" key="1">
    <citation type="journal article" date="2017" name="Genome Biol. Evol.">
        <title>Phytophthora megakarya and P. palmivora, closely related causal agents of cacao black pod rot, underwent increases in genome sizes and gene numbers by different mechanisms.</title>
        <authorList>
            <person name="Ali S.S."/>
            <person name="Shao J."/>
            <person name="Lary D.J."/>
            <person name="Kronmiller B."/>
            <person name="Shen D."/>
            <person name="Strem M.D."/>
            <person name="Amoako-Attah I."/>
            <person name="Akrofi A.Y."/>
            <person name="Begoude B.A."/>
            <person name="Ten Hoopen G.M."/>
            <person name="Coulibaly K."/>
            <person name="Kebe B.I."/>
            <person name="Melnick R.L."/>
            <person name="Guiltinan M.J."/>
            <person name="Tyler B.M."/>
            <person name="Meinhardt L.W."/>
            <person name="Bailey B.A."/>
        </authorList>
    </citation>
    <scope>NUCLEOTIDE SEQUENCE [LARGE SCALE GENOMIC DNA]</scope>
    <source>
        <strain evidence="3">sbr112.9</strain>
    </source>
</reference>
<dbReference type="GO" id="GO:0006749">
    <property type="term" value="P:glutathione metabolic process"/>
    <property type="evidence" value="ECO:0007669"/>
    <property type="project" value="TreeGrafter"/>
</dbReference>
<dbReference type="GO" id="GO:0017168">
    <property type="term" value="F:5-oxoprolinase (ATP-hydrolyzing) activity"/>
    <property type="evidence" value="ECO:0007669"/>
    <property type="project" value="TreeGrafter"/>
</dbReference>
<dbReference type="AlphaFoldDB" id="A0A2P4XRP8"/>
<dbReference type="GO" id="GO:0005829">
    <property type="term" value="C:cytosol"/>
    <property type="evidence" value="ECO:0007669"/>
    <property type="project" value="TreeGrafter"/>
</dbReference>
<evidence type="ECO:0000313" key="3">
    <source>
        <dbReference type="Proteomes" id="UP000237271"/>
    </source>
</evidence>
<dbReference type="Proteomes" id="UP000237271">
    <property type="component" value="Unassembled WGS sequence"/>
</dbReference>
<dbReference type="OrthoDB" id="3643at2759"/>
<comment type="caution">
    <text evidence="2">The sequence shown here is derived from an EMBL/GenBank/DDBJ whole genome shotgun (WGS) entry which is preliminary data.</text>
</comment>
<organism evidence="2 3">
    <name type="scientific">Phytophthora palmivora</name>
    <dbReference type="NCBI Taxonomy" id="4796"/>
    <lineage>
        <taxon>Eukaryota</taxon>
        <taxon>Sar</taxon>
        <taxon>Stramenopiles</taxon>
        <taxon>Oomycota</taxon>
        <taxon>Peronosporomycetes</taxon>
        <taxon>Peronosporales</taxon>
        <taxon>Peronosporaceae</taxon>
        <taxon>Phytophthora</taxon>
    </lineage>
</organism>
<proteinExistence type="predicted"/>
<dbReference type="EMBL" id="NCKW01008324">
    <property type="protein sequence ID" value="POM68224.1"/>
    <property type="molecule type" value="Genomic_DNA"/>
</dbReference>
<dbReference type="Pfam" id="PF05378">
    <property type="entry name" value="Hydant_A_N"/>
    <property type="match status" value="1"/>
</dbReference>
<dbReference type="InterPro" id="IPR008040">
    <property type="entry name" value="Hydant_A_N"/>
</dbReference>
<feature type="domain" description="Hydantoinase/oxoprolinase N-terminal" evidence="1">
    <location>
        <begin position="5"/>
        <end position="216"/>
    </location>
</feature>